<protein>
    <recommendedName>
        <fullName evidence="3">MarR family transcriptional regulator</fullName>
    </recommendedName>
</protein>
<reference evidence="1 2" key="1">
    <citation type="submission" date="2022-06" db="EMBL/GenBank/DDBJ databases">
        <title>Roseomonas CN29.</title>
        <authorList>
            <person name="Cheng Y."/>
            <person name="He X."/>
        </authorList>
    </citation>
    <scope>NUCLEOTIDE SEQUENCE [LARGE SCALE GENOMIC DNA]</scope>
    <source>
        <strain evidence="1 2">CN29</strain>
    </source>
</reference>
<accession>A0ABT1X0J9</accession>
<dbReference type="Proteomes" id="UP001524642">
    <property type="component" value="Unassembled WGS sequence"/>
</dbReference>
<name>A0ABT1X0J9_9PROT</name>
<dbReference type="InterPro" id="IPR036390">
    <property type="entry name" value="WH_DNA-bd_sf"/>
</dbReference>
<evidence type="ECO:0000313" key="1">
    <source>
        <dbReference type="EMBL" id="MCR0981626.1"/>
    </source>
</evidence>
<organism evidence="1 2">
    <name type="scientific">Roseomonas populi</name>
    <dbReference type="NCBI Taxonomy" id="3121582"/>
    <lineage>
        <taxon>Bacteria</taxon>
        <taxon>Pseudomonadati</taxon>
        <taxon>Pseudomonadota</taxon>
        <taxon>Alphaproteobacteria</taxon>
        <taxon>Acetobacterales</taxon>
        <taxon>Roseomonadaceae</taxon>
        <taxon>Roseomonas</taxon>
    </lineage>
</organism>
<dbReference type="RefSeq" id="WP_257715294.1">
    <property type="nucleotide sequence ID" value="NZ_JANJOU010000003.1"/>
</dbReference>
<evidence type="ECO:0008006" key="3">
    <source>
        <dbReference type="Google" id="ProtNLM"/>
    </source>
</evidence>
<sequence length="154" mass="16487">MPDTDNPPSVDDAGAADTAASRAVVAVHLAALRRQFVAIREIFGAEPPHRAREALWVSLEVIQAELHGEQLALRDLVVRANGLLSAPTLSRVVSELEQGGLLLAELTVSEQGRLKVLRPTQRARDLLASRADAALSEFAEIIRRADEDGALGLG</sequence>
<evidence type="ECO:0000313" key="2">
    <source>
        <dbReference type="Proteomes" id="UP001524642"/>
    </source>
</evidence>
<keyword evidence="2" id="KW-1185">Reference proteome</keyword>
<gene>
    <name evidence="1" type="ORF">NRP21_06160</name>
</gene>
<proteinExistence type="predicted"/>
<dbReference type="EMBL" id="JANJOU010000003">
    <property type="protein sequence ID" value="MCR0981626.1"/>
    <property type="molecule type" value="Genomic_DNA"/>
</dbReference>
<comment type="caution">
    <text evidence="1">The sequence shown here is derived from an EMBL/GenBank/DDBJ whole genome shotgun (WGS) entry which is preliminary data.</text>
</comment>
<dbReference type="SUPFAM" id="SSF46785">
    <property type="entry name" value="Winged helix' DNA-binding domain"/>
    <property type="match status" value="1"/>
</dbReference>